<protein>
    <recommendedName>
        <fullName evidence="2">DNA ligase (ATP)</fullName>
        <ecNumber evidence="2">6.5.1.1</ecNumber>
    </recommendedName>
</protein>
<evidence type="ECO:0000256" key="8">
    <source>
        <dbReference type="ARBA" id="ARBA00022840"/>
    </source>
</evidence>
<dbReference type="AlphaFoldDB" id="A0A0G0VU23"/>
<keyword evidence="3 15" id="KW-0436">Ligase</keyword>
<dbReference type="InterPro" id="IPR036599">
    <property type="entry name" value="DNA_ligase_N_sf"/>
</dbReference>
<dbReference type="InterPro" id="IPR012308">
    <property type="entry name" value="DNA_ligase_ATP-dep_N"/>
</dbReference>
<dbReference type="InterPro" id="IPR012310">
    <property type="entry name" value="DNA_ligase_ATP-dep_cent"/>
</dbReference>
<evidence type="ECO:0000256" key="3">
    <source>
        <dbReference type="ARBA" id="ARBA00022598"/>
    </source>
</evidence>
<dbReference type="PANTHER" id="PTHR45674:SF4">
    <property type="entry name" value="DNA LIGASE 1"/>
    <property type="match status" value="1"/>
</dbReference>
<dbReference type="InterPro" id="IPR050191">
    <property type="entry name" value="ATP-dep_DNA_ligase"/>
</dbReference>
<dbReference type="GO" id="GO:0071897">
    <property type="term" value="P:DNA biosynthetic process"/>
    <property type="evidence" value="ECO:0007669"/>
    <property type="project" value="InterPro"/>
</dbReference>
<dbReference type="SUPFAM" id="SSF50249">
    <property type="entry name" value="Nucleic acid-binding proteins"/>
    <property type="match status" value="1"/>
</dbReference>
<keyword evidence="9" id="KW-0233">DNA recombination</keyword>
<dbReference type="SUPFAM" id="SSF56091">
    <property type="entry name" value="DNA ligase/mRNA capping enzyme, catalytic domain"/>
    <property type="match status" value="1"/>
</dbReference>
<keyword evidence="8" id="KW-0067">ATP-binding</keyword>
<name>A0A0G0VU23_9BACT</name>
<keyword evidence="10" id="KW-0234">DNA repair</keyword>
<dbReference type="SUPFAM" id="SSF117018">
    <property type="entry name" value="ATP-dependent DNA ligase DNA-binding domain"/>
    <property type="match status" value="1"/>
</dbReference>
<dbReference type="NCBIfam" id="TIGR00574">
    <property type="entry name" value="dnl1"/>
    <property type="match status" value="1"/>
</dbReference>
<accession>A0A0G0VU23</accession>
<comment type="similarity">
    <text evidence="1 13">Belongs to the ATP-dependent DNA ligase family.</text>
</comment>
<dbReference type="Gene3D" id="2.40.50.140">
    <property type="entry name" value="Nucleic acid-binding proteins"/>
    <property type="match status" value="1"/>
</dbReference>
<dbReference type="GO" id="GO:0003910">
    <property type="term" value="F:DNA ligase (ATP) activity"/>
    <property type="evidence" value="ECO:0007669"/>
    <property type="project" value="UniProtKB-EC"/>
</dbReference>
<dbReference type="GO" id="GO:0003677">
    <property type="term" value="F:DNA binding"/>
    <property type="evidence" value="ECO:0007669"/>
    <property type="project" value="InterPro"/>
</dbReference>
<evidence type="ECO:0000256" key="2">
    <source>
        <dbReference type="ARBA" id="ARBA00012727"/>
    </source>
</evidence>
<evidence type="ECO:0000259" key="14">
    <source>
        <dbReference type="PROSITE" id="PS50160"/>
    </source>
</evidence>
<dbReference type="GO" id="GO:0006281">
    <property type="term" value="P:DNA repair"/>
    <property type="evidence" value="ECO:0007669"/>
    <property type="project" value="UniProtKB-KW"/>
</dbReference>
<keyword evidence="11" id="KW-0131">Cell cycle</keyword>
<dbReference type="PROSITE" id="PS50160">
    <property type="entry name" value="DNA_LIGASE_A3"/>
    <property type="match status" value="1"/>
</dbReference>
<dbReference type="GO" id="GO:0051301">
    <property type="term" value="P:cell division"/>
    <property type="evidence" value="ECO:0007669"/>
    <property type="project" value="UniProtKB-KW"/>
</dbReference>
<dbReference type="PANTHER" id="PTHR45674">
    <property type="entry name" value="DNA LIGASE 1/3 FAMILY MEMBER"/>
    <property type="match status" value="1"/>
</dbReference>
<dbReference type="GO" id="GO:0006310">
    <property type="term" value="P:DNA recombination"/>
    <property type="evidence" value="ECO:0007669"/>
    <property type="project" value="UniProtKB-KW"/>
</dbReference>
<dbReference type="InterPro" id="IPR000977">
    <property type="entry name" value="DNA_ligase_ATP-dep"/>
</dbReference>
<feature type="domain" description="ATP-dependent DNA ligase family profile" evidence="14">
    <location>
        <begin position="323"/>
        <end position="447"/>
    </location>
</feature>
<comment type="catalytic activity">
    <reaction evidence="12">
        <text>ATP + (deoxyribonucleotide)n-3'-hydroxyl + 5'-phospho-(deoxyribonucleotide)m = (deoxyribonucleotide)n+m + AMP + diphosphate.</text>
        <dbReference type="EC" id="6.5.1.1"/>
    </reaction>
</comment>
<dbReference type="GO" id="GO:0005524">
    <property type="term" value="F:ATP binding"/>
    <property type="evidence" value="ECO:0007669"/>
    <property type="project" value="UniProtKB-KW"/>
</dbReference>
<keyword evidence="4" id="KW-0132">Cell division</keyword>
<evidence type="ECO:0000313" key="15">
    <source>
        <dbReference type="EMBL" id="KKS04350.1"/>
    </source>
</evidence>
<evidence type="ECO:0000313" key="16">
    <source>
        <dbReference type="Proteomes" id="UP000034286"/>
    </source>
</evidence>
<evidence type="ECO:0000256" key="13">
    <source>
        <dbReference type="RuleBase" id="RU004196"/>
    </source>
</evidence>
<evidence type="ECO:0000256" key="9">
    <source>
        <dbReference type="ARBA" id="ARBA00023172"/>
    </source>
</evidence>
<evidence type="ECO:0000256" key="5">
    <source>
        <dbReference type="ARBA" id="ARBA00022705"/>
    </source>
</evidence>
<dbReference type="Gene3D" id="3.30.470.30">
    <property type="entry name" value="DNA ligase/mRNA capping enzyme"/>
    <property type="match status" value="1"/>
</dbReference>
<dbReference type="Proteomes" id="UP000034286">
    <property type="component" value="Unassembled WGS sequence"/>
</dbReference>
<dbReference type="Pfam" id="PF01068">
    <property type="entry name" value="DNA_ligase_A_M"/>
    <property type="match status" value="1"/>
</dbReference>
<dbReference type="InterPro" id="IPR012309">
    <property type="entry name" value="DNA_ligase_ATP-dep_C"/>
</dbReference>
<keyword evidence="5" id="KW-0235">DNA replication</keyword>
<evidence type="ECO:0000256" key="1">
    <source>
        <dbReference type="ARBA" id="ARBA00007572"/>
    </source>
</evidence>
<gene>
    <name evidence="15" type="ORF">UU57_C0021G0004</name>
</gene>
<keyword evidence="7" id="KW-0227">DNA damage</keyword>
<sequence length="568" mass="63838">MQLTLFAHFLERLEKTPSRLEITRILAELLKETDAVETDKVVFLSLGVLAPNYEGVILNLAEKMMIRVLALAFDKSEIDVKALYKKAGDLGNVAEELSKQKSNNDANRVSVAEVYQKLFEVANDNGAGSQDRKIEKMARILSGIDPLSARFIARIPVGKLRLGFSEKTVIAALAIGDEKKEEDIEKAYNIRPNIGYVAKLVKEGKLESAKPEIGVPVVPMLAQRLNSTSEMIKKMGEVSVEPKFDGLRIFIHYKKKGNITKVFTRNMNSIDLDTFPELKEVGKFIRADEVILDSEAIGVDPEREMFLDFQKTIQRRRKHEIAKNASEIPLQFQVFDIIFVNGQSLINEPYIKRRETLKKVVEDGKLLRVDENVVTKDPEVIKTLHQKYLKMGLEGVVVKKAMGKYVSGRTGWNWVKMKEVEGKRGKLSDTIDCVVMGATSGRGKRAGFGVGQFLAGIKDGDTFKTVTKVGTGLTDKQFKELSSRLDKIKTKEKPKDYEANKDLTPDFWVTPKVIVELAADEITVSPKHTAGLALRFPRLVRFRDDKSSSEVTSIDELKELFRLQKSSN</sequence>
<dbReference type="Pfam" id="PF04679">
    <property type="entry name" value="DNA_ligase_A_C"/>
    <property type="match status" value="1"/>
</dbReference>
<evidence type="ECO:0000256" key="11">
    <source>
        <dbReference type="ARBA" id="ARBA00023306"/>
    </source>
</evidence>
<dbReference type="Gene3D" id="1.10.3260.10">
    <property type="entry name" value="DNA ligase, ATP-dependent, N-terminal domain"/>
    <property type="match status" value="1"/>
</dbReference>
<dbReference type="Pfam" id="PF04675">
    <property type="entry name" value="DNA_ligase_A_N"/>
    <property type="match status" value="1"/>
</dbReference>
<dbReference type="InterPro" id="IPR012340">
    <property type="entry name" value="NA-bd_OB-fold"/>
</dbReference>
<dbReference type="EC" id="6.5.1.1" evidence="2"/>
<dbReference type="GO" id="GO:0006273">
    <property type="term" value="P:lagging strand elongation"/>
    <property type="evidence" value="ECO:0007669"/>
    <property type="project" value="TreeGrafter"/>
</dbReference>
<evidence type="ECO:0000256" key="12">
    <source>
        <dbReference type="ARBA" id="ARBA00034003"/>
    </source>
</evidence>
<comment type="caution">
    <text evidence="15">The sequence shown here is derived from an EMBL/GenBank/DDBJ whole genome shotgun (WGS) entry which is preliminary data.</text>
</comment>
<reference evidence="15 16" key="1">
    <citation type="journal article" date="2015" name="Nature">
        <title>rRNA introns, odd ribosomes, and small enigmatic genomes across a large radiation of phyla.</title>
        <authorList>
            <person name="Brown C.T."/>
            <person name="Hug L.A."/>
            <person name="Thomas B.C."/>
            <person name="Sharon I."/>
            <person name="Castelle C.J."/>
            <person name="Singh A."/>
            <person name="Wilkins M.J."/>
            <person name="Williams K.H."/>
            <person name="Banfield J.F."/>
        </authorList>
    </citation>
    <scope>NUCLEOTIDE SEQUENCE [LARGE SCALE GENOMIC DNA]</scope>
</reference>
<evidence type="ECO:0000256" key="6">
    <source>
        <dbReference type="ARBA" id="ARBA00022741"/>
    </source>
</evidence>
<evidence type="ECO:0000256" key="7">
    <source>
        <dbReference type="ARBA" id="ARBA00022763"/>
    </source>
</evidence>
<organism evidence="15 16">
    <name type="scientific">Candidatus Woesebacteria bacterium GW2011_GWE1_41_24</name>
    <dbReference type="NCBI Taxonomy" id="1618597"/>
    <lineage>
        <taxon>Bacteria</taxon>
        <taxon>Candidatus Woeseibacteriota</taxon>
    </lineage>
</organism>
<proteinExistence type="inferred from homology"/>
<dbReference type="EMBL" id="LCBD01000021">
    <property type="protein sequence ID" value="KKS04350.1"/>
    <property type="molecule type" value="Genomic_DNA"/>
</dbReference>
<evidence type="ECO:0000256" key="4">
    <source>
        <dbReference type="ARBA" id="ARBA00022618"/>
    </source>
</evidence>
<evidence type="ECO:0000256" key="10">
    <source>
        <dbReference type="ARBA" id="ARBA00023204"/>
    </source>
</evidence>
<keyword evidence="6" id="KW-0547">Nucleotide-binding</keyword>